<dbReference type="PROSITE" id="PS00455">
    <property type="entry name" value="AMP_BINDING"/>
    <property type="match status" value="1"/>
</dbReference>
<dbReference type="Proteomes" id="UP000295777">
    <property type="component" value="Unassembled WGS sequence"/>
</dbReference>
<dbReference type="RefSeq" id="WP_132525464.1">
    <property type="nucleotide sequence ID" value="NZ_SMFV01000001.1"/>
</dbReference>
<dbReference type="GO" id="GO:0016020">
    <property type="term" value="C:membrane"/>
    <property type="evidence" value="ECO:0007669"/>
    <property type="project" value="TreeGrafter"/>
</dbReference>
<keyword evidence="4" id="KW-1185">Reference proteome</keyword>
<dbReference type="Gene3D" id="3.40.50.12780">
    <property type="entry name" value="N-terminal domain of ligase-like"/>
    <property type="match status" value="1"/>
</dbReference>
<dbReference type="InterPro" id="IPR042099">
    <property type="entry name" value="ANL_N_sf"/>
</dbReference>
<organism evidence="3 4">
    <name type="scientific">Phorcysia thermohydrogeniphila</name>
    <dbReference type="NCBI Taxonomy" id="936138"/>
    <lineage>
        <taxon>Bacteria</taxon>
        <taxon>Pseudomonadati</taxon>
        <taxon>Aquificota</taxon>
        <taxon>Aquificia</taxon>
        <taxon>Desulfurobacteriales</taxon>
        <taxon>Desulfurobacteriaceae</taxon>
        <taxon>Phorcysia</taxon>
    </lineage>
</organism>
<name>A0A4R1GHX4_9BACT</name>
<dbReference type="EMBL" id="SMFV01000001">
    <property type="protein sequence ID" value="TCK06693.1"/>
    <property type="molecule type" value="Genomic_DNA"/>
</dbReference>
<protein>
    <submittedName>
        <fullName evidence="3">Long-chain acyl-CoA synthetase</fullName>
    </submittedName>
</protein>
<comment type="caution">
    <text evidence="3">The sequence shown here is derived from an EMBL/GenBank/DDBJ whole genome shotgun (WGS) entry which is preliminary data.</text>
</comment>
<evidence type="ECO:0000256" key="1">
    <source>
        <dbReference type="ARBA" id="ARBA00024484"/>
    </source>
</evidence>
<feature type="domain" description="AMP-dependent synthetase/ligase" evidence="2">
    <location>
        <begin position="10"/>
        <end position="384"/>
    </location>
</feature>
<gene>
    <name evidence="3" type="ORF">CLV27_0499</name>
</gene>
<dbReference type="InterPro" id="IPR045851">
    <property type="entry name" value="AMP-bd_C_sf"/>
</dbReference>
<comment type="catalytic activity">
    <reaction evidence="1">
        <text>a long-chain fatty acid + ATP + CoA = a long-chain fatty acyl-CoA + AMP + diphosphate</text>
        <dbReference type="Rhea" id="RHEA:15421"/>
        <dbReference type="ChEBI" id="CHEBI:30616"/>
        <dbReference type="ChEBI" id="CHEBI:33019"/>
        <dbReference type="ChEBI" id="CHEBI:57287"/>
        <dbReference type="ChEBI" id="CHEBI:57560"/>
        <dbReference type="ChEBI" id="CHEBI:83139"/>
        <dbReference type="ChEBI" id="CHEBI:456215"/>
        <dbReference type="EC" id="6.2.1.3"/>
    </reaction>
    <physiologicalReaction direction="left-to-right" evidence="1">
        <dbReference type="Rhea" id="RHEA:15422"/>
    </physiologicalReaction>
</comment>
<dbReference type="PANTHER" id="PTHR43272">
    <property type="entry name" value="LONG-CHAIN-FATTY-ACID--COA LIGASE"/>
    <property type="match status" value="1"/>
</dbReference>
<accession>A0A4R1GHX4</accession>
<sequence length="530" mass="60917">MKTFVERAFENIREHPEKEILIGKRNGKYFPLTYGDFGKQISTFQKAMENLGEEDRVVIFMENRPEWVSAFFAVLFKGGIAVPVDYLLSARELFNILKDSQPRYIVTSGENLRKVKEAIKNIGYHVHVINTDELDFSTSSGKFKFTERNIDDVIVILYTSGTTGNPKGVMLTTRNLDHNVRAVEKLGFLKEDDKFVAILPFHHTYPLMATVLLPVTLRLPLVFIEKLTPTDILSTINEQGVTILVGVPKLYQVIHHNIMAEIKKLPAVKRRAVMTALKLFRKFDVKPIEKKVFKEIHNRIGKSLRFMISGGAKLSEEVWRDFEAFGFNILEGYGLTETSPLISVNRPDKKKIGTAGPPVDEVEVKVTEKGEIIVRGPNVMKGYYNKPEETAKVIKDGWFYTGDLGYIDEDGFIHITGRAKEVIVLDNGKNVYPEDIELEILKSPYILEVGIFYQDGKLKAIVRPDFELLVEDGIEDVREFIKKEIQRTTRHLQPYKKVKEFKLVDRELPRTRIGKLRRFLLPELWKEIKE</sequence>
<dbReference type="AlphaFoldDB" id="A0A4R1GHX4"/>
<dbReference type="Pfam" id="PF00501">
    <property type="entry name" value="AMP-binding"/>
    <property type="match status" value="1"/>
</dbReference>
<evidence type="ECO:0000313" key="4">
    <source>
        <dbReference type="Proteomes" id="UP000295777"/>
    </source>
</evidence>
<evidence type="ECO:0000259" key="2">
    <source>
        <dbReference type="Pfam" id="PF00501"/>
    </source>
</evidence>
<dbReference type="Gene3D" id="3.30.300.30">
    <property type="match status" value="1"/>
</dbReference>
<dbReference type="InterPro" id="IPR020845">
    <property type="entry name" value="AMP-binding_CS"/>
</dbReference>
<proteinExistence type="predicted"/>
<dbReference type="OrthoDB" id="9778383at2"/>
<reference evidence="3 4" key="1">
    <citation type="submission" date="2019-03" db="EMBL/GenBank/DDBJ databases">
        <title>Genomic Encyclopedia of Archaeal and Bacterial Type Strains, Phase II (KMG-II): from individual species to whole genera.</title>
        <authorList>
            <person name="Goeker M."/>
        </authorList>
    </citation>
    <scope>NUCLEOTIDE SEQUENCE [LARGE SCALE GENOMIC DNA]</scope>
    <source>
        <strain evidence="3 4">DSM 24425</strain>
    </source>
</reference>
<dbReference type="GO" id="GO:0004467">
    <property type="term" value="F:long-chain fatty acid-CoA ligase activity"/>
    <property type="evidence" value="ECO:0007669"/>
    <property type="project" value="UniProtKB-EC"/>
</dbReference>
<dbReference type="PANTHER" id="PTHR43272:SF52">
    <property type="entry name" value="AMP-DEPENDENT SYNTHETASE_LIGASE DOMAIN-CONTAINING PROTEIN"/>
    <property type="match status" value="1"/>
</dbReference>
<dbReference type="InterPro" id="IPR000873">
    <property type="entry name" value="AMP-dep_synth/lig_dom"/>
</dbReference>
<evidence type="ECO:0000313" key="3">
    <source>
        <dbReference type="EMBL" id="TCK06693.1"/>
    </source>
</evidence>
<dbReference type="SUPFAM" id="SSF56801">
    <property type="entry name" value="Acetyl-CoA synthetase-like"/>
    <property type="match status" value="1"/>
</dbReference>